<evidence type="ECO:0000313" key="3">
    <source>
        <dbReference type="Proteomes" id="UP000245380"/>
    </source>
</evidence>
<dbReference type="EMBL" id="MPDK01000006">
    <property type="protein sequence ID" value="PWI58122.1"/>
    <property type="molecule type" value="Genomic_DNA"/>
</dbReference>
<sequence>MIPVFPDFLLVGAAKSGTSSLDRYLAEHPQIYIPPKKEAHYFSIPSFPAKFQGRGDEGMNTHTIRQREQYEQLFVPAQKGQVVGESSAFYLYYPGTAERIYHANPNMKIIITLRNPVDRAFSAYMYLLRDNREELSFEAGLEAESERKKQDYEPMWLYKELGLYSSQIKRYFEVFPREQIKIILFEDFTAHTSEIMRDLYTFLAVDPSFTPDTSMRYNESGVPKSRALFTFIAQPNALKELVKPFIPASMRERLGNRAKSLLLEKVQMNPATRRFLTQYYQEDIIRLQELIGRDLQKWLL</sequence>
<protein>
    <submittedName>
        <fullName evidence="2">Sulfotransferase</fullName>
    </submittedName>
</protein>
<name>A0A2U3DA36_SULT2</name>
<dbReference type="InterPro" id="IPR027417">
    <property type="entry name" value="P-loop_NTPase"/>
</dbReference>
<gene>
    <name evidence="2" type="ORF">BM613_05540</name>
</gene>
<accession>A0A2U3DA36</accession>
<dbReference type="AlphaFoldDB" id="A0A2U3DA36"/>
<proteinExistence type="predicted"/>
<organism evidence="2 3">
    <name type="scientific">Sulfoacidibacillus thermotolerans</name>
    <name type="common">Acidibacillus sulfuroxidans</name>
    <dbReference type="NCBI Taxonomy" id="1765684"/>
    <lineage>
        <taxon>Bacteria</taxon>
        <taxon>Bacillati</taxon>
        <taxon>Bacillota</taxon>
        <taxon>Bacilli</taxon>
        <taxon>Bacillales</taxon>
        <taxon>Alicyclobacillaceae</taxon>
        <taxon>Sulfoacidibacillus</taxon>
    </lineage>
</organism>
<evidence type="ECO:0000256" key="1">
    <source>
        <dbReference type="ARBA" id="ARBA00022679"/>
    </source>
</evidence>
<dbReference type="Pfam" id="PF13469">
    <property type="entry name" value="Sulfotransfer_3"/>
    <property type="match status" value="1"/>
</dbReference>
<dbReference type="PANTHER" id="PTHR10605">
    <property type="entry name" value="HEPARAN SULFATE SULFOTRANSFERASE"/>
    <property type="match status" value="1"/>
</dbReference>
<keyword evidence="1 2" id="KW-0808">Transferase</keyword>
<comment type="caution">
    <text evidence="2">The sequence shown here is derived from an EMBL/GenBank/DDBJ whole genome shotgun (WGS) entry which is preliminary data.</text>
</comment>
<dbReference type="Gene3D" id="3.40.50.300">
    <property type="entry name" value="P-loop containing nucleotide triphosphate hydrolases"/>
    <property type="match status" value="1"/>
</dbReference>
<dbReference type="GO" id="GO:0008146">
    <property type="term" value="F:sulfotransferase activity"/>
    <property type="evidence" value="ECO:0007669"/>
    <property type="project" value="InterPro"/>
</dbReference>
<dbReference type="SUPFAM" id="SSF52540">
    <property type="entry name" value="P-loop containing nucleoside triphosphate hydrolases"/>
    <property type="match status" value="1"/>
</dbReference>
<evidence type="ECO:0000313" key="2">
    <source>
        <dbReference type="EMBL" id="PWI58122.1"/>
    </source>
</evidence>
<dbReference type="Proteomes" id="UP000245380">
    <property type="component" value="Unassembled WGS sequence"/>
</dbReference>
<dbReference type="OrthoDB" id="9797480at2"/>
<keyword evidence="3" id="KW-1185">Reference proteome</keyword>
<reference evidence="2 3" key="1">
    <citation type="submission" date="2016-11" db="EMBL/GenBank/DDBJ databases">
        <title>Comparative genomics of Acidibacillus ferroxidans species.</title>
        <authorList>
            <person name="Oliveira G."/>
            <person name="Nunes G."/>
            <person name="Oliveira R."/>
            <person name="Araujo F."/>
            <person name="Salim A."/>
            <person name="Scholte L."/>
            <person name="Morais D."/>
            <person name="Nancucheo I."/>
            <person name="Johnson D.B."/>
            <person name="Grail B."/>
            <person name="Bittencourt J."/>
            <person name="Valadares R."/>
        </authorList>
    </citation>
    <scope>NUCLEOTIDE SEQUENCE [LARGE SCALE GENOMIC DNA]</scope>
    <source>
        <strain evidence="2 3">Y002</strain>
    </source>
</reference>
<dbReference type="PANTHER" id="PTHR10605:SF56">
    <property type="entry name" value="BIFUNCTIONAL HEPARAN SULFATE N-DEACETYLASE_N-SULFOTRANSFERASE"/>
    <property type="match status" value="1"/>
</dbReference>
<dbReference type="InterPro" id="IPR037359">
    <property type="entry name" value="NST/OST"/>
</dbReference>